<comment type="caution">
    <text evidence="1">The sequence shown here is derived from an EMBL/GenBank/DDBJ whole genome shotgun (WGS) entry which is preliminary data.</text>
</comment>
<evidence type="ECO:0000313" key="1">
    <source>
        <dbReference type="EMBL" id="KKB96098.1"/>
    </source>
</evidence>
<dbReference type="Proteomes" id="UP000033358">
    <property type="component" value="Unassembled WGS sequence"/>
</dbReference>
<sequence length="144" mass="15908">MEKEIAKNSNTNFIEEGVGYIYNNPVYCISVGLVSYGVFSVGGTLLSSYFCAQQLYQNVRHEINKVGSYIISARVAYMMFGDQYDDEFVIKALEIYLLDAKVDKPPELSTLGLASLSLGLLGVSYTSLLGDNQSLKTNQETGEF</sequence>
<dbReference type="AlphaFoldDB" id="A0A0F5MMQ5"/>
<organism evidence="1 2">
    <name type="scientific">Candidatus Arcanibacter lacustris</name>
    <dbReference type="NCBI Taxonomy" id="1607817"/>
    <lineage>
        <taxon>Bacteria</taxon>
        <taxon>Pseudomonadati</taxon>
        <taxon>Pseudomonadota</taxon>
        <taxon>Alphaproteobacteria</taxon>
        <taxon>Rickettsiales</taxon>
        <taxon>Candidatus Arcanibacter</taxon>
    </lineage>
</organism>
<reference evidence="1 2" key="1">
    <citation type="submission" date="2015-02" db="EMBL/GenBank/DDBJ databases">
        <title>Single cell genomics of a rare environmental alphaproteobacterium provides unique insights into Rickettsiaceae evolution.</title>
        <authorList>
            <person name="Martijn J."/>
            <person name="Schulz F."/>
            <person name="Zaremba-Niedzwiedzka K."/>
            <person name="Viklund J."/>
            <person name="Stepanauskas R."/>
            <person name="Andersson S.G.E."/>
            <person name="Horn M."/>
            <person name="Guy L."/>
            <person name="Ettema T.J.G."/>
        </authorList>
    </citation>
    <scope>NUCLEOTIDE SEQUENCE [LARGE SCALE GENOMIC DNA]</scope>
    <source>
        <strain evidence="1 2">SCGC AAA041-L04</strain>
    </source>
</reference>
<proteinExistence type="predicted"/>
<keyword evidence="2" id="KW-1185">Reference proteome</keyword>
<dbReference type="EMBL" id="JYHA01000136">
    <property type="protein sequence ID" value="KKB96098.1"/>
    <property type="molecule type" value="Genomic_DNA"/>
</dbReference>
<accession>A0A0F5MMQ5</accession>
<evidence type="ECO:0000313" key="2">
    <source>
        <dbReference type="Proteomes" id="UP000033358"/>
    </source>
</evidence>
<name>A0A0F5MMQ5_9RICK</name>
<protein>
    <submittedName>
        <fullName evidence="1">Uncharacterized protein</fullName>
    </submittedName>
</protein>
<gene>
    <name evidence="1" type="ORF">SZ25_00818</name>
</gene>